<keyword evidence="3" id="KW-1185">Reference proteome</keyword>
<feature type="region of interest" description="Disordered" evidence="1">
    <location>
        <begin position="1"/>
        <end position="22"/>
    </location>
</feature>
<organism evidence="2 3">
    <name type="scientific">Brevibacterium sediminis</name>
    <dbReference type="NCBI Taxonomy" id="1857024"/>
    <lineage>
        <taxon>Bacteria</taxon>
        <taxon>Bacillati</taxon>
        <taxon>Actinomycetota</taxon>
        <taxon>Actinomycetes</taxon>
        <taxon>Micrococcales</taxon>
        <taxon>Brevibacteriaceae</taxon>
        <taxon>Brevibacterium</taxon>
    </lineage>
</organism>
<reference evidence="3" key="1">
    <citation type="journal article" date="2019" name="Int. J. Syst. Evol. Microbiol.">
        <title>The Global Catalogue of Microorganisms (GCM) 10K type strain sequencing project: providing services to taxonomists for standard genome sequencing and annotation.</title>
        <authorList>
            <consortium name="The Broad Institute Genomics Platform"/>
            <consortium name="The Broad Institute Genome Sequencing Center for Infectious Disease"/>
            <person name="Wu L."/>
            <person name="Ma J."/>
        </authorList>
    </citation>
    <scope>NUCLEOTIDE SEQUENCE [LARGE SCALE GENOMIC DNA]</scope>
    <source>
        <strain evidence="3">CGMCC 1.15472</strain>
    </source>
</reference>
<evidence type="ECO:0000256" key="1">
    <source>
        <dbReference type="SAM" id="MobiDB-lite"/>
    </source>
</evidence>
<proteinExistence type="predicted"/>
<dbReference type="Proteomes" id="UP000632322">
    <property type="component" value="Unassembled WGS sequence"/>
</dbReference>
<evidence type="ECO:0000313" key="2">
    <source>
        <dbReference type="EMBL" id="GGC51080.1"/>
    </source>
</evidence>
<protein>
    <recommendedName>
        <fullName evidence="4">DUF4158 domain-containing protein</fullName>
    </recommendedName>
</protein>
<evidence type="ECO:0008006" key="4">
    <source>
        <dbReference type="Google" id="ProtNLM"/>
    </source>
</evidence>
<evidence type="ECO:0000313" key="3">
    <source>
        <dbReference type="Proteomes" id="UP000632322"/>
    </source>
</evidence>
<name>A0ABQ1N5Z2_9MICO</name>
<comment type="caution">
    <text evidence="2">The sequence shown here is derived from an EMBL/GenBank/DDBJ whole genome shotgun (WGS) entry which is preliminary data.</text>
</comment>
<gene>
    <name evidence="2" type="ORF">GCM10010974_36450</name>
</gene>
<sequence>MTTMREQTPERVNYANTTNSESLVRTPPATRLETLHQQAGIAAEVMFYEVLFKYREEVYPYGTHHPGTECGRLIREAAQSYSIGEATLVARTYMGRYNELRRRQILPELSVVEVVKGLDWVMPDAPAETIKQIQETLLRWSEKHRRRVLKEPSR</sequence>
<dbReference type="EMBL" id="BMJG01000030">
    <property type="protein sequence ID" value="GGC51080.1"/>
    <property type="molecule type" value="Genomic_DNA"/>
</dbReference>
<accession>A0ABQ1N5Z2</accession>